<dbReference type="PANTHER" id="PTHR43252">
    <property type="entry name" value="TRANSCRIPTIONAL REGULATOR YQJI"/>
    <property type="match status" value="1"/>
</dbReference>
<protein>
    <recommendedName>
        <fullName evidence="2">Transcription regulator PadR N-terminal domain-containing protein</fullName>
    </recommendedName>
</protein>
<dbReference type="SUPFAM" id="SSF46785">
    <property type="entry name" value="Winged helix' DNA-binding domain"/>
    <property type="match status" value="1"/>
</dbReference>
<reference evidence="3 4" key="1">
    <citation type="submission" date="2021-01" db="EMBL/GenBank/DDBJ databases">
        <title>Whole genome shotgun sequence of Planotetraspora mira NBRC 15435.</title>
        <authorList>
            <person name="Komaki H."/>
            <person name="Tamura T."/>
        </authorList>
    </citation>
    <scope>NUCLEOTIDE SEQUENCE [LARGE SCALE GENOMIC DNA]</scope>
    <source>
        <strain evidence="3 4">NBRC 15435</strain>
    </source>
</reference>
<dbReference type="Pfam" id="PF03551">
    <property type="entry name" value="PadR"/>
    <property type="match status" value="1"/>
</dbReference>
<proteinExistence type="predicted"/>
<organism evidence="3 4">
    <name type="scientific">Planotetraspora mira</name>
    <dbReference type="NCBI Taxonomy" id="58121"/>
    <lineage>
        <taxon>Bacteria</taxon>
        <taxon>Bacillati</taxon>
        <taxon>Actinomycetota</taxon>
        <taxon>Actinomycetes</taxon>
        <taxon>Streptosporangiales</taxon>
        <taxon>Streptosporangiaceae</taxon>
        <taxon>Planotetraspora</taxon>
    </lineage>
</organism>
<comment type="caution">
    <text evidence="3">The sequence shown here is derived from an EMBL/GenBank/DDBJ whole genome shotgun (WGS) entry which is preliminary data.</text>
</comment>
<feature type="compositionally biased region" description="Basic and acidic residues" evidence="1">
    <location>
        <begin position="97"/>
        <end position="116"/>
    </location>
</feature>
<evidence type="ECO:0000313" key="4">
    <source>
        <dbReference type="Proteomes" id="UP000650628"/>
    </source>
</evidence>
<feature type="compositionally biased region" description="Pro residues" evidence="1">
    <location>
        <begin position="12"/>
        <end position="28"/>
    </location>
</feature>
<accession>A0A8J3TIW9</accession>
<feature type="region of interest" description="Disordered" evidence="1">
    <location>
        <begin position="1"/>
        <end position="28"/>
    </location>
</feature>
<dbReference type="RefSeq" id="WP_203951340.1">
    <property type="nucleotide sequence ID" value="NZ_BOOO01000003.1"/>
</dbReference>
<dbReference type="InterPro" id="IPR005149">
    <property type="entry name" value="Tscrpt_reg_PadR_N"/>
</dbReference>
<dbReference type="EMBL" id="BOOO01000003">
    <property type="protein sequence ID" value="GII27253.1"/>
    <property type="molecule type" value="Genomic_DNA"/>
</dbReference>
<dbReference type="InterPro" id="IPR036390">
    <property type="entry name" value="WH_DNA-bd_sf"/>
</dbReference>
<evidence type="ECO:0000259" key="2">
    <source>
        <dbReference type="Pfam" id="PF03551"/>
    </source>
</evidence>
<dbReference type="Proteomes" id="UP000650628">
    <property type="component" value="Unassembled WGS sequence"/>
</dbReference>
<dbReference type="Gene3D" id="1.10.10.10">
    <property type="entry name" value="Winged helix-like DNA-binding domain superfamily/Winged helix DNA-binding domain"/>
    <property type="match status" value="1"/>
</dbReference>
<dbReference type="InterPro" id="IPR011991">
    <property type="entry name" value="ArsR-like_HTH"/>
</dbReference>
<feature type="region of interest" description="Disordered" evidence="1">
    <location>
        <begin position="97"/>
        <end position="120"/>
    </location>
</feature>
<evidence type="ECO:0000256" key="1">
    <source>
        <dbReference type="SAM" id="MobiDB-lite"/>
    </source>
</evidence>
<gene>
    <name evidence="3" type="ORF">Pmi06nite_06950</name>
</gene>
<evidence type="ECO:0000313" key="3">
    <source>
        <dbReference type="EMBL" id="GII27253.1"/>
    </source>
</evidence>
<sequence>MYEDEHPHWMGAPPPPHHGLPPLPPMPPAPPVPPHFAPRVRRGDVRIALLRLLTEEPRNGYQMIEEISRRSGGVWRPSPGSVYPALQQLEDEGLVRGEESGGSRTYRLTDKGRENADEGAEPWADVARSLPEDRHELRLLWGHLGEAFVHLTHVADDRQVAETKKLLKSTRQAMFRILSEGE</sequence>
<dbReference type="PANTHER" id="PTHR43252:SF2">
    <property type="entry name" value="TRANSCRIPTION REGULATOR, PADR-LIKE FAMILY"/>
    <property type="match status" value="1"/>
</dbReference>
<feature type="domain" description="Transcription regulator PadR N-terminal" evidence="2">
    <location>
        <begin position="49"/>
        <end position="116"/>
    </location>
</feature>
<name>A0A8J3TIW9_9ACTN</name>
<keyword evidence="4" id="KW-1185">Reference proteome</keyword>
<dbReference type="InterPro" id="IPR036388">
    <property type="entry name" value="WH-like_DNA-bd_sf"/>
</dbReference>
<dbReference type="AlphaFoldDB" id="A0A8J3TIW9"/>
<dbReference type="CDD" id="cd00090">
    <property type="entry name" value="HTH_ARSR"/>
    <property type="match status" value="1"/>
</dbReference>